<keyword evidence="2" id="KW-1185">Reference proteome</keyword>
<sequence>MLTDVYRDKKQRLDYFDISFADALLHMLKFASTFKSLLITPVLKEDVFHFGRVSDFYTYPDNPSNLDDDYYDTKGDILFLEKLVNEELLSPNLPTMKNEDLKQGHWHPFKVLKSQNWASHGKISDIKA</sequence>
<dbReference type="Proteomes" id="UP001151760">
    <property type="component" value="Unassembled WGS sequence"/>
</dbReference>
<comment type="caution">
    <text evidence="1">The sequence shown here is derived from an EMBL/GenBank/DDBJ whole genome shotgun (WGS) entry which is preliminary data.</text>
</comment>
<evidence type="ECO:0000313" key="1">
    <source>
        <dbReference type="EMBL" id="GJS83367.1"/>
    </source>
</evidence>
<dbReference type="EMBL" id="BQNB010010895">
    <property type="protein sequence ID" value="GJS83367.1"/>
    <property type="molecule type" value="Genomic_DNA"/>
</dbReference>
<protein>
    <submittedName>
        <fullName evidence="1">Uncharacterized protein</fullName>
    </submittedName>
</protein>
<reference evidence="1" key="1">
    <citation type="journal article" date="2022" name="Int. J. Mol. Sci.">
        <title>Draft Genome of Tanacetum Coccineum: Genomic Comparison of Closely Related Tanacetum-Family Plants.</title>
        <authorList>
            <person name="Yamashiro T."/>
            <person name="Shiraishi A."/>
            <person name="Nakayama K."/>
            <person name="Satake H."/>
        </authorList>
    </citation>
    <scope>NUCLEOTIDE SEQUENCE</scope>
</reference>
<reference evidence="1" key="2">
    <citation type="submission" date="2022-01" db="EMBL/GenBank/DDBJ databases">
        <authorList>
            <person name="Yamashiro T."/>
            <person name="Shiraishi A."/>
            <person name="Satake H."/>
            <person name="Nakayama K."/>
        </authorList>
    </citation>
    <scope>NUCLEOTIDE SEQUENCE</scope>
</reference>
<organism evidence="1 2">
    <name type="scientific">Tanacetum coccineum</name>
    <dbReference type="NCBI Taxonomy" id="301880"/>
    <lineage>
        <taxon>Eukaryota</taxon>
        <taxon>Viridiplantae</taxon>
        <taxon>Streptophyta</taxon>
        <taxon>Embryophyta</taxon>
        <taxon>Tracheophyta</taxon>
        <taxon>Spermatophyta</taxon>
        <taxon>Magnoliopsida</taxon>
        <taxon>eudicotyledons</taxon>
        <taxon>Gunneridae</taxon>
        <taxon>Pentapetalae</taxon>
        <taxon>asterids</taxon>
        <taxon>campanulids</taxon>
        <taxon>Asterales</taxon>
        <taxon>Asteraceae</taxon>
        <taxon>Asteroideae</taxon>
        <taxon>Anthemideae</taxon>
        <taxon>Anthemidinae</taxon>
        <taxon>Tanacetum</taxon>
    </lineage>
</organism>
<evidence type="ECO:0000313" key="2">
    <source>
        <dbReference type="Proteomes" id="UP001151760"/>
    </source>
</evidence>
<proteinExistence type="predicted"/>
<accession>A0ABQ4Z2U5</accession>
<name>A0ABQ4Z2U5_9ASTR</name>
<gene>
    <name evidence="1" type="ORF">Tco_0749908</name>
</gene>